<proteinExistence type="predicted"/>
<name>A0A9P5U8F1_9AGAR</name>
<protein>
    <submittedName>
        <fullName evidence="1">Uncharacterized protein</fullName>
    </submittedName>
</protein>
<dbReference type="AlphaFoldDB" id="A0A9P5U8F1"/>
<gene>
    <name evidence="1" type="ORF">BDP27DRAFT_1448098</name>
</gene>
<feature type="non-terminal residue" evidence="1">
    <location>
        <position position="344"/>
    </location>
</feature>
<evidence type="ECO:0000313" key="1">
    <source>
        <dbReference type="EMBL" id="KAF9068883.1"/>
    </source>
</evidence>
<dbReference type="EMBL" id="JADNRY010000056">
    <property type="protein sequence ID" value="KAF9068883.1"/>
    <property type="molecule type" value="Genomic_DNA"/>
</dbReference>
<organism evidence="1 2">
    <name type="scientific">Rhodocollybia butyracea</name>
    <dbReference type="NCBI Taxonomy" id="206335"/>
    <lineage>
        <taxon>Eukaryota</taxon>
        <taxon>Fungi</taxon>
        <taxon>Dikarya</taxon>
        <taxon>Basidiomycota</taxon>
        <taxon>Agaricomycotina</taxon>
        <taxon>Agaricomycetes</taxon>
        <taxon>Agaricomycetidae</taxon>
        <taxon>Agaricales</taxon>
        <taxon>Marasmiineae</taxon>
        <taxon>Omphalotaceae</taxon>
        <taxon>Rhodocollybia</taxon>
    </lineage>
</organism>
<keyword evidence="2" id="KW-1185">Reference proteome</keyword>
<evidence type="ECO:0000313" key="2">
    <source>
        <dbReference type="Proteomes" id="UP000772434"/>
    </source>
</evidence>
<dbReference type="Proteomes" id="UP000772434">
    <property type="component" value="Unassembled WGS sequence"/>
</dbReference>
<dbReference type="OrthoDB" id="2269034at2759"/>
<reference evidence="1" key="1">
    <citation type="submission" date="2020-11" db="EMBL/GenBank/DDBJ databases">
        <authorList>
            <consortium name="DOE Joint Genome Institute"/>
            <person name="Ahrendt S."/>
            <person name="Riley R."/>
            <person name="Andreopoulos W."/>
            <person name="Labutti K."/>
            <person name="Pangilinan J."/>
            <person name="Ruiz-Duenas F.J."/>
            <person name="Barrasa J.M."/>
            <person name="Sanchez-Garcia M."/>
            <person name="Camarero S."/>
            <person name="Miyauchi S."/>
            <person name="Serrano A."/>
            <person name="Linde D."/>
            <person name="Babiker R."/>
            <person name="Drula E."/>
            <person name="Ayuso-Fernandez I."/>
            <person name="Pacheco R."/>
            <person name="Padilla G."/>
            <person name="Ferreira P."/>
            <person name="Barriuso J."/>
            <person name="Kellner H."/>
            <person name="Castanera R."/>
            <person name="Alfaro M."/>
            <person name="Ramirez L."/>
            <person name="Pisabarro A.G."/>
            <person name="Kuo A."/>
            <person name="Tritt A."/>
            <person name="Lipzen A."/>
            <person name="He G."/>
            <person name="Yan M."/>
            <person name="Ng V."/>
            <person name="Cullen D."/>
            <person name="Martin F."/>
            <person name="Rosso M.-N."/>
            <person name="Henrissat B."/>
            <person name="Hibbett D."/>
            <person name="Martinez A.T."/>
            <person name="Grigoriev I.V."/>
        </authorList>
    </citation>
    <scope>NUCLEOTIDE SEQUENCE</scope>
    <source>
        <strain evidence="1">AH 40177</strain>
    </source>
</reference>
<accession>A0A9P5U8F1</accession>
<sequence length="344" mass="39183">MLDNPTLWSIIPVAFTKASKKPNGRAIHIFLERSKATPLKIFLQLSSSLSSRKTLRHPAFQALVREAPRWRLLQLAGISENREACETLSNFQVVPMPSLYHLIIVTSRTPIDLQSNLPWTRLTMLRLHGFHNVPALVQLCPKLTQLSLILDSELGKALPLYPAVIRHNNVKFLSLWLVSDPNMPKIPEKVLDVLDFPSLDTVLVRCYERPPISRCIAALVIVDKFIQRSSCTLMEFGIHDVYIFYNFDICVVYLTILYHNPSITCLIILDPSRSSRVQDAVGLLRQPGSIANPLTNLQTLEFWTWRKDCDELQMELIGFIPLVLFNKSQDPDSWGLIAGNQKMF</sequence>
<comment type="caution">
    <text evidence="1">The sequence shown here is derived from an EMBL/GenBank/DDBJ whole genome shotgun (WGS) entry which is preliminary data.</text>
</comment>